<evidence type="ECO:0000313" key="8">
    <source>
        <dbReference type="Proteomes" id="UP001556040"/>
    </source>
</evidence>
<evidence type="ECO:0000259" key="6">
    <source>
        <dbReference type="Pfam" id="PF01258"/>
    </source>
</evidence>
<sequence length="253" mass="29039">MLTAQQLSSFRSQLLKRKKELEVQFEENDHYDLQRSHTDSVSELSSYDNHPGDTGSELYEREKDLALNEHDKLELKAIDEALEAMKVGMYGQCAECADEIPIERLEALPTARYCIAHTPDQDVSRHRPVEEQILTPPFGKYNLDEKDENVGYDAEDSWQDVARYGTSDSPSDIENPPGEYENTYTEWDENNGNVESYENFVGVDMDGQTVTVYPNKEHERYEEALDEEGIMTSFGDLPGVEKESYTNSERQQE</sequence>
<dbReference type="PANTHER" id="PTHR33823:SF4">
    <property type="entry name" value="GENERAL STRESS PROTEIN 16O"/>
    <property type="match status" value="1"/>
</dbReference>
<accession>A0ABV3Q5U5</accession>
<keyword evidence="3" id="KW-0862">Zinc</keyword>
<keyword evidence="8" id="KW-1185">Reference proteome</keyword>
<comment type="caution">
    <text evidence="7">The sequence shown here is derived from an EMBL/GenBank/DDBJ whole genome shotgun (WGS) entry which is preliminary data.</text>
</comment>
<dbReference type="InterPro" id="IPR037187">
    <property type="entry name" value="DnaK_N"/>
</dbReference>
<dbReference type="InterPro" id="IPR014240">
    <property type="entry name" value="YteA"/>
</dbReference>
<dbReference type="EMBL" id="JBFMIA010000012">
    <property type="protein sequence ID" value="MEW9502616.1"/>
    <property type="molecule type" value="Genomic_DNA"/>
</dbReference>
<proteinExistence type="predicted"/>
<dbReference type="Proteomes" id="UP001556040">
    <property type="component" value="Unassembled WGS sequence"/>
</dbReference>
<evidence type="ECO:0000256" key="3">
    <source>
        <dbReference type="ARBA" id="ARBA00022833"/>
    </source>
</evidence>
<feature type="compositionally biased region" description="Basic and acidic residues" evidence="5">
    <location>
        <begin position="239"/>
        <end position="253"/>
    </location>
</feature>
<evidence type="ECO:0000256" key="5">
    <source>
        <dbReference type="SAM" id="MobiDB-lite"/>
    </source>
</evidence>
<reference evidence="7 8" key="1">
    <citation type="journal article" date="1979" name="Int. J. Syst. Evol. Microbiol.">
        <title>Bacillus globisporus subsp. marinus subsp. nov.</title>
        <authorList>
            <person name="Liu H."/>
        </authorList>
    </citation>
    <scope>NUCLEOTIDE SEQUENCE [LARGE SCALE GENOMIC DNA]</scope>
    <source>
        <strain evidence="7 8">DSM 1297</strain>
    </source>
</reference>
<organism evidence="7 8">
    <name type="scientific">Jeotgalibacillus marinus</name>
    <dbReference type="NCBI Taxonomy" id="86667"/>
    <lineage>
        <taxon>Bacteria</taxon>
        <taxon>Bacillati</taxon>
        <taxon>Bacillota</taxon>
        <taxon>Bacilli</taxon>
        <taxon>Bacillales</taxon>
        <taxon>Caryophanaceae</taxon>
        <taxon>Jeotgalibacillus</taxon>
    </lineage>
</organism>
<dbReference type="SUPFAM" id="SSF109635">
    <property type="entry name" value="DnaK suppressor protein DksA, alpha-hairpin domain"/>
    <property type="match status" value="1"/>
</dbReference>
<keyword evidence="2" id="KW-0863">Zinc-finger</keyword>
<dbReference type="Gene3D" id="1.20.120.910">
    <property type="entry name" value="DksA, coiled-coil domain"/>
    <property type="match status" value="1"/>
</dbReference>
<evidence type="ECO:0000256" key="2">
    <source>
        <dbReference type="ARBA" id="ARBA00022771"/>
    </source>
</evidence>
<dbReference type="PANTHER" id="PTHR33823">
    <property type="entry name" value="RNA POLYMERASE-BINDING TRANSCRIPTION FACTOR DKSA-RELATED"/>
    <property type="match status" value="1"/>
</dbReference>
<evidence type="ECO:0000313" key="7">
    <source>
        <dbReference type="EMBL" id="MEW9502616.1"/>
    </source>
</evidence>
<gene>
    <name evidence="7" type="ORF">AB1471_12535</name>
</gene>
<dbReference type="SUPFAM" id="SSF57716">
    <property type="entry name" value="Glucocorticoid receptor-like (DNA-binding domain)"/>
    <property type="match status" value="1"/>
</dbReference>
<dbReference type="NCBIfam" id="TIGR02890">
    <property type="entry name" value="bacill_yteA"/>
    <property type="match status" value="1"/>
</dbReference>
<dbReference type="Pfam" id="PF01258">
    <property type="entry name" value="zf-dskA_traR"/>
    <property type="match status" value="1"/>
</dbReference>
<dbReference type="PROSITE" id="PS51128">
    <property type="entry name" value="ZF_DKSA_2"/>
    <property type="match status" value="1"/>
</dbReference>
<feature type="zinc finger region" description="dksA C4-type" evidence="4">
    <location>
        <begin position="93"/>
        <end position="117"/>
    </location>
</feature>
<name>A0ABV3Q5U5_9BACL</name>
<dbReference type="InterPro" id="IPR000962">
    <property type="entry name" value="Znf_DskA_TraR"/>
</dbReference>
<feature type="region of interest" description="Disordered" evidence="5">
    <location>
        <begin position="32"/>
        <end position="57"/>
    </location>
</feature>
<feature type="domain" description="Zinc finger DksA/TraR C4-type" evidence="6">
    <location>
        <begin position="88"/>
        <end position="116"/>
    </location>
</feature>
<evidence type="ECO:0000256" key="1">
    <source>
        <dbReference type="ARBA" id="ARBA00022723"/>
    </source>
</evidence>
<evidence type="ECO:0000256" key="4">
    <source>
        <dbReference type="PROSITE-ProRule" id="PRU00510"/>
    </source>
</evidence>
<feature type="region of interest" description="Disordered" evidence="5">
    <location>
        <begin position="229"/>
        <end position="253"/>
    </location>
</feature>
<keyword evidence="1" id="KW-0479">Metal-binding</keyword>
<protein>
    <submittedName>
        <fullName evidence="7">TraR/DksA C4-type zinc finger protein</fullName>
    </submittedName>
</protein>
<dbReference type="RefSeq" id="WP_367780107.1">
    <property type="nucleotide sequence ID" value="NZ_JBFMIA010000012.1"/>
</dbReference>